<keyword evidence="1" id="KW-0812">Transmembrane</keyword>
<dbReference type="InterPro" id="IPR025857">
    <property type="entry name" value="MacB_PCD"/>
</dbReference>
<gene>
    <name evidence="3" type="ORF">HMF3257_16065</name>
</gene>
<comment type="caution">
    <text evidence="3">The sequence shown here is derived from an EMBL/GenBank/DDBJ whole genome shotgun (WGS) entry which is preliminary data.</text>
</comment>
<name>A0A327NLS1_9BACT</name>
<keyword evidence="1" id="KW-0472">Membrane</keyword>
<evidence type="ECO:0000259" key="2">
    <source>
        <dbReference type="Pfam" id="PF12704"/>
    </source>
</evidence>
<reference evidence="3 4" key="1">
    <citation type="submission" date="2018-06" db="EMBL/GenBank/DDBJ databases">
        <title>Spirosoma sp. HMF3257 Genome sequencing and assembly.</title>
        <authorList>
            <person name="Kang H."/>
            <person name="Cha I."/>
            <person name="Kim H."/>
            <person name="Kang J."/>
            <person name="Joh K."/>
        </authorList>
    </citation>
    <scope>NUCLEOTIDE SEQUENCE [LARGE SCALE GENOMIC DNA]</scope>
    <source>
        <strain evidence="3 4">HMF3257</strain>
    </source>
</reference>
<keyword evidence="4" id="KW-1185">Reference proteome</keyword>
<feature type="domain" description="MacB-like periplasmic core" evidence="2">
    <location>
        <begin position="11"/>
        <end position="231"/>
    </location>
</feature>
<dbReference type="EMBL" id="QLII01000001">
    <property type="protein sequence ID" value="RAI75319.1"/>
    <property type="molecule type" value="Genomic_DNA"/>
</dbReference>
<accession>A0A327NLS1</accession>
<dbReference type="OrthoDB" id="1451596at2"/>
<dbReference type="Pfam" id="PF12704">
    <property type="entry name" value="MacB_PCD"/>
    <property type="match status" value="1"/>
</dbReference>
<organism evidence="3 4">
    <name type="scientific">Spirosoma telluris</name>
    <dbReference type="NCBI Taxonomy" id="2183553"/>
    <lineage>
        <taxon>Bacteria</taxon>
        <taxon>Pseudomonadati</taxon>
        <taxon>Bacteroidota</taxon>
        <taxon>Cytophagia</taxon>
        <taxon>Cytophagales</taxon>
        <taxon>Cytophagaceae</taxon>
        <taxon>Spirosoma</taxon>
    </lineage>
</organism>
<dbReference type="Proteomes" id="UP000249016">
    <property type="component" value="Unassembled WGS sequence"/>
</dbReference>
<sequence>MAKHPLRWGYSVLNIGGLAVVLAVSVLLFWWVKDELSFDRFHADANRIYRVNAHFGKGADENFWSGTPAPIAVAAAHKVPGVEQVVRVSPLYDFRTFRVNEGAGVKTFSEKNDDLAYVDENFLNLFTGFVVRSGDVTKPFPSPNSVVMTEEMAEKFFGTPEAVGKKLTVLDSNRVFTVSAVLANMPDNSSIQSKVFFPMSLKKRTFGGNGDWKRLDDDWGNYYFQTFLKLSPSIEPTVIGKN</sequence>
<proteinExistence type="predicted"/>
<feature type="transmembrane region" description="Helical" evidence="1">
    <location>
        <begin position="12"/>
        <end position="32"/>
    </location>
</feature>
<protein>
    <recommendedName>
        <fullName evidence="2">MacB-like periplasmic core domain-containing protein</fullName>
    </recommendedName>
</protein>
<evidence type="ECO:0000256" key="1">
    <source>
        <dbReference type="SAM" id="Phobius"/>
    </source>
</evidence>
<evidence type="ECO:0000313" key="3">
    <source>
        <dbReference type="EMBL" id="RAI75319.1"/>
    </source>
</evidence>
<evidence type="ECO:0000313" key="4">
    <source>
        <dbReference type="Proteomes" id="UP000249016"/>
    </source>
</evidence>
<dbReference type="AlphaFoldDB" id="A0A327NLS1"/>
<keyword evidence="1" id="KW-1133">Transmembrane helix</keyword>